<gene>
    <name evidence="3" type="ORF">HELGO_WM27936</name>
</gene>
<keyword evidence="1" id="KW-0812">Transmembrane</keyword>
<evidence type="ECO:0000313" key="3">
    <source>
        <dbReference type="EMBL" id="CAA6800577.1"/>
    </source>
</evidence>
<dbReference type="AlphaFoldDB" id="A0A6S6SCS7"/>
<evidence type="ECO:0000256" key="1">
    <source>
        <dbReference type="SAM" id="Phobius"/>
    </source>
</evidence>
<evidence type="ECO:0000259" key="2">
    <source>
        <dbReference type="Pfam" id="PF13567"/>
    </source>
</evidence>
<dbReference type="InterPro" id="IPR025405">
    <property type="entry name" value="DUF4131"/>
</dbReference>
<accession>A0A6S6SCS7</accession>
<dbReference type="EMBL" id="CACVAV010000010">
    <property type="protein sequence ID" value="CAA6800577.1"/>
    <property type="molecule type" value="Genomic_DNA"/>
</dbReference>
<protein>
    <recommendedName>
        <fullName evidence="2">DUF4131 domain-containing protein</fullName>
    </recommendedName>
</protein>
<feature type="non-terminal residue" evidence="3">
    <location>
        <position position="99"/>
    </location>
</feature>
<keyword evidence="1" id="KW-1133">Transmembrane helix</keyword>
<proteinExistence type="predicted"/>
<sequence>MVVWVYCACMVFVFCGFACSLLKPYRRWLAALVFIALGFLYAWLHASLHINQQLPEKRAGKDLILTGVVSGLPEADSESRRFIFEIEKAEMPADSGSAE</sequence>
<organism evidence="3">
    <name type="scientific">uncultured Thiotrichaceae bacterium</name>
    <dbReference type="NCBI Taxonomy" id="298394"/>
    <lineage>
        <taxon>Bacteria</taxon>
        <taxon>Pseudomonadati</taxon>
        <taxon>Pseudomonadota</taxon>
        <taxon>Gammaproteobacteria</taxon>
        <taxon>Thiotrichales</taxon>
        <taxon>Thiotrichaceae</taxon>
        <taxon>environmental samples</taxon>
    </lineage>
</organism>
<feature type="transmembrane region" description="Helical" evidence="1">
    <location>
        <begin position="28"/>
        <end position="48"/>
    </location>
</feature>
<feature type="domain" description="DUF4131" evidence="2">
    <location>
        <begin position="3"/>
        <end position="89"/>
    </location>
</feature>
<reference evidence="3" key="1">
    <citation type="submission" date="2020-01" db="EMBL/GenBank/DDBJ databases">
        <authorList>
            <person name="Meier V. D."/>
            <person name="Meier V D."/>
        </authorList>
    </citation>
    <scope>NUCLEOTIDE SEQUENCE</scope>
    <source>
        <strain evidence="3">HLG_WM_MAG_08</strain>
    </source>
</reference>
<name>A0A6S6SCS7_9GAMM</name>
<keyword evidence="1" id="KW-0472">Membrane</keyword>
<dbReference type="Pfam" id="PF13567">
    <property type="entry name" value="DUF4131"/>
    <property type="match status" value="1"/>
</dbReference>